<organism evidence="2 3">
    <name type="scientific">Sphingomonas floccifaciens</name>
    <dbReference type="NCBI Taxonomy" id="1844115"/>
    <lineage>
        <taxon>Bacteria</taxon>
        <taxon>Pseudomonadati</taxon>
        <taxon>Pseudomonadota</taxon>
        <taxon>Alphaproteobacteria</taxon>
        <taxon>Sphingomonadales</taxon>
        <taxon>Sphingomonadaceae</taxon>
        <taxon>Sphingomonas</taxon>
    </lineage>
</organism>
<proteinExistence type="predicted"/>
<comment type="caution">
    <text evidence="2">The sequence shown here is derived from an EMBL/GenBank/DDBJ whole genome shotgun (WGS) entry which is preliminary data.</text>
</comment>
<accession>A0ABW4NAH9</accession>
<name>A0ABW4NAH9_9SPHN</name>
<feature type="chain" id="PRO_5047030411" description="Type II secretion system protein M" evidence="1">
    <location>
        <begin position="18"/>
        <end position="152"/>
    </location>
</feature>
<dbReference type="RefSeq" id="WP_380938710.1">
    <property type="nucleotide sequence ID" value="NZ_JBHUFC010000002.1"/>
</dbReference>
<protein>
    <recommendedName>
        <fullName evidence="4">Type II secretion system protein M</fullName>
    </recommendedName>
</protein>
<dbReference type="Proteomes" id="UP001597283">
    <property type="component" value="Unassembled WGS sequence"/>
</dbReference>
<evidence type="ECO:0000313" key="3">
    <source>
        <dbReference type="Proteomes" id="UP001597283"/>
    </source>
</evidence>
<evidence type="ECO:0000313" key="2">
    <source>
        <dbReference type="EMBL" id="MFD1786584.1"/>
    </source>
</evidence>
<evidence type="ECO:0008006" key="4">
    <source>
        <dbReference type="Google" id="ProtNLM"/>
    </source>
</evidence>
<keyword evidence="3" id="KW-1185">Reference proteome</keyword>
<keyword evidence="1" id="KW-0732">Signal</keyword>
<gene>
    <name evidence="2" type="ORF">ACFSC3_03265</name>
</gene>
<evidence type="ECO:0000256" key="1">
    <source>
        <dbReference type="SAM" id="SignalP"/>
    </source>
</evidence>
<dbReference type="EMBL" id="JBHUFC010000002">
    <property type="protein sequence ID" value="MFD1786584.1"/>
    <property type="molecule type" value="Genomic_DNA"/>
</dbReference>
<sequence>MKLSPLALGTAAGLAVAALLAIPATDALRDLRTARTERATLAQVAADPSPSRAIVIDGDGTPARDAGAAADRLAARIRAAATKAGLLVESATPAPSAGLSRVRLTVSGSEDAVVGFADTLERTRPLARFATWQMTASGRTVTLSGEVVSPWQ</sequence>
<reference evidence="3" key="1">
    <citation type="journal article" date="2019" name="Int. J. Syst. Evol. Microbiol.">
        <title>The Global Catalogue of Microorganisms (GCM) 10K type strain sequencing project: providing services to taxonomists for standard genome sequencing and annotation.</title>
        <authorList>
            <consortium name="The Broad Institute Genomics Platform"/>
            <consortium name="The Broad Institute Genome Sequencing Center for Infectious Disease"/>
            <person name="Wu L."/>
            <person name="Ma J."/>
        </authorList>
    </citation>
    <scope>NUCLEOTIDE SEQUENCE [LARGE SCALE GENOMIC DNA]</scope>
    <source>
        <strain evidence="3">Q85</strain>
    </source>
</reference>
<feature type="signal peptide" evidence="1">
    <location>
        <begin position="1"/>
        <end position="17"/>
    </location>
</feature>